<dbReference type="InterPro" id="IPR008480">
    <property type="entry name" value="DUF761_pln"/>
</dbReference>
<sequence length="462" mass="51904">MEKVEDMPPFCLQTTARADHRRRLHRSYSSSHFFNHCYRVILVLVIALALMFIVIPILVSFISHIFQPQLVNKKLKYLNLQLVLLAIVCGFLNTNTNENTNSLPQDDHLVKSSSSTSRPWFDQQSLRQEIFEEKEDLGVKYNTVETSTATPQQPRSSPPHKVVQRKKKRIQAIGQKEMGKNQKTKDSKVKTFQPLPPTFFKYIALETSVVRTDRKEASGSTPQQPQPSPPLQAVFQKIEEKSGGNERKRGSATKYFFISVAKNKKRQSIGNSILKSPVPPLTLPPPSRPPPPLPSPFTAQKPPRQPIKENLWSDQNASPVNHMPPSTPSPLPPPPPPFNIPAWKFMVQGDFIRVNSYNGSRSCSPDLKDEEGSSSSSKMGQSDGQVGREGSGESTTPSFCSSPDIDTKAENFIGKFKARLRLEKMNSRKAKFNLSPLSNISLETKDFCSPQFFKFVQIISKS</sequence>
<feature type="region of interest" description="Disordered" evidence="1">
    <location>
        <begin position="100"/>
        <end position="121"/>
    </location>
</feature>
<dbReference type="PANTHER" id="PTHR33098:SF36">
    <property type="entry name" value="HYDROXYPROLINE-RICH GLYCOPROTEIN FAMILY PROTEIN"/>
    <property type="match status" value="1"/>
</dbReference>
<dbReference type="Pfam" id="PF05553">
    <property type="entry name" value="DUF761"/>
    <property type="match status" value="1"/>
</dbReference>
<proteinExistence type="predicted"/>
<dbReference type="EMBL" id="JARAOO010000007">
    <property type="protein sequence ID" value="KAJ7963218.1"/>
    <property type="molecule type" value="Genomic_DNA"/>
</dbReference>
<dbReference type="AlphaFoldDB" id="A0AAD7LS37"/>
<feature type="region of interest" description="Disordered" evidence="1">
    <location>
        <begin position="145"/>
        <end position="191"/>
    </location>
</feature>
<feature type="region of interest" description="Disordered" evidence="1">
    <location>
        <begin position="268"/>
        <end position="335"/>
    </location>
</feature>
<name>A0AAD7LS37_QUISA</name>
<feature type="compositionally biased region" description="Basic and acidic residues" evidence="1">
    <location>
        <begin position="177"/>
        <end position="189"/>
    </location>
</feature>
<feature type="transmembrane region" description="Helical" evidence="2">
    <location>
        <begin position="40"/>
        <end position="65"/>
    </location>
</feature>
<keyword evidence="4" id="KW-1185">Reference proteome</keyword>
<evidence type="ECO:0000313" key="4">
    <source>
        <dbReference type="Proteomes" id="UP001163823"/>
    </source>
</evidence>
<reference evidence="3" key="1">
    <citation type="journal article" date="2023" name="Science">
        <title>Elucidation of the pathway for biosynthesis of saponin adjuvants from the soapbark tree.</title>
        <authorList>
            <person name="Reed J."/>
            <person name="Orme A."/>
            <person name="El-Demerdash A."/>
            <person name="Owen C."/>
            <person name="Martin L.B.B."/>
            <person name="Misra R.C."/>
            <person name="Kikuchi S."/>
            <person name="Rejzek M."/>
            <person name="Martin A.C."/>
            <person name="Harkess A."/>
            <person name="Leebens-Mack J."/>
            <person name="Louveau T."/>
            <person name="Stephenson M.J."/>
            <person name="Osbourn A."/>
        </authorList>
    </citation>
    <scope>NUCLEOTIDE SEQUENCE</scope>
    <source>
        <strain evidence="3">S10</strain>
    </source>
</reference>
<keyword evidence="2" id="KW-0812">Transmembrane</keyword>
<dbReference type="KEGG" id="qsa:O6P43_018344"/>
<protein>
    <submittedName>
        <fullName evidence="3">Hydroxyproline-rich glycoprotein family protein</fullName>
    </submittedName>
</protein>
<dbReference type="PANTHER" id="PTHR33098">
    <property type="entry name" value="COTTON FIBER (DUF761)"/>
    <property type="match status" value="1"/>
</dbReference>
<comment type="caution">
    <text evidence="3">The sequence shown here is derived from an EMBL/GenBank/DDBJ whole genome shotgun (WGS) entry which is preliminary data.</text>
</comment>
<evidence type="ECO:0000313" key="3">
    <source>
        <dbReference type="EMBL" id="KAJ7963218.1"/>
    </source>
</evidence>
<gene>
    <name evidence="3" type="ORF">O6P43_018344</name>
</gene>
<dbReference type="PRINTS" id="PR01217">
    <property type="entry name" value="PRICHEXTENSN"/>
</dbReference>
<feature type="compositionally biased region" description="Polar residues" evidence="1">
    <location>
        <begin position="145"/>
        <end position="155"/>
    </location>
</feature>
<evidence type="ECO:0000256" key="2">
    <source>
        <dbReference type="SAM" id="Phobius"/>
    </source>
</evidence>
<feature type="compositionally biased region" description="Polar residues" evidence="1">
    <location>
        <begin position="111"/>
        <end position="121"/>
    </location>
</feature>
<accession>A0AAD7LS37</accession>
<feature type="compositionally biased region" description="Pro residues" evidence="1">
    <location>
        <begin position="277"/>
        <end position="295"/>
    </location>
</feature>
<feature type="transmembrane region" description="Helical" evidence="2">
    <location>
        <begin position="77"/>
        <end position="94"/>
    </location>
</feature>
<keyword evidence="2" id="KW-0472">Membrane</keyword>
<feature type="compositionally biased region" description="Polar residues" evidence="1">
    <location>
        <begin position="392"/>
        <end position="401"/>
    </location>
</feature>
<evidence type="ECO:0000256" key="1">
    <source>
        <dbReference type="SAM" id="MobiDB-lite"/>
    </source>
</evidence>
<feature type="compositionally biased region" description="Low complexity" evidence="1">
    <location>
        <begin position="373"/>
        <end position="385"/>
    </location>
</feature>
<dbReference type="Proteomes" id="UP001163823">
    <property type="component" value="Chromosome 7"/>
</dbReference>
<feature type="region of interest" description="Disordered" evidence="1">
    <location>
        <begin position="358"/>
        <end position="403"/>
    </location>
</feature>
<keyword evidence="2" id="KW-1133">Transmembrane helix</keyword>
<feature type="compositionally biased region" description="Pro residues" evidence="1">
    <location>
        <begin position="325"/>
        <end position="335"/>
    </location>
</feature>
<organism evidence="3 4">
    <name type="scientific">Quillaja saponaria</name>
    <name type="common">Soap bark tree</name>
    <dbReference type="NCBI Taxonomy" id="32244"/>
    <lineage>
        <taxon>Eukaryota</taxon>
        <taxon>Viridiplantae</taxon>
        <taxon>Streptophyta</taxon>
        <taxon>Embryophyta</taxon>
        <taxon>Tracheophyta</taxon>
        <taxon>Spermatophyta</taxon>
        <taxon>Magnoliopsida</taxon>
        <taxon>eudicotyledons</taxon>
        <taxon>Gunneridae</taxon>
        <taxon>Pentapetalae</taxon>
        <taxon>rosids</taxon>
        <taxon>fabids</taxon>
        <taxon>Fabales</taxon>
        <taxon>Quillajaceae</taxon>
        <taxon>Quillaja</taxon>
    </lineage>
</organism>